<dbReference type="SUPFAM" id="SSF81321">
    <property type="entry name" value="Family A G protein-coupled receptor-like"/>
    <property type="match status" value="1"/>
</dbReference>
<dbReference type="GO" id="GO:0016020">
    <property type="term" value="C:membrane"/>
    <property type="evidence" value="ECO:0007669"/>
    <property type="project" value="UniProtKB-SubCell"/>
</dbReference>
<dbReference type="SMART" id="SM01381">
    <property type="entry name" value="7TM_GPCR_Srsx"/>
    <property type="match status" value="1"/>
</dbReference>
<dbReference type="Pfam" id="PF00001">
    <property type="entry name" value="7tm_1"/>
    <property type="match status" value="1"/>
</dbReference>
<dbReference type="EMBL" id="RCHS01000054">
    <property type="protein sequence ID" value="RMX61308.1"/>
    <property type="molecule type" value="Genomic_DNA"/>
</dbReference>
<comment type="subcellular location">
    <subcellularLocation>
        <location evidence="1">Membrane</location>
        <topology evidence="1">Multi-pass membrane protein</topology>
    </subcellularLocation>
</comment>
<comment type="similarity">
    <text evidence="8">Belongs to the G-protein coupled receptor 1 family.</text>
</comment>
<evidence type="ECO:0000256" key="8">
    <source>
        <dbReference type="RuleBase" id="RU000688"/>
    </source>
</evidence>
<protein>
    <recommendedName>
        <fullName evidence="10">G-protein coupled receptors family 1 profile domain-containing protein</fullName>
    </recommendedName>
</protein>
<dbReference type="STRING" id="46731.A0A3M6V7W5"/>
<dbReference type="Gene3D" id="1.20.1070.10">
    <property type="entry name" value="Rhodopsin 7-helix transmembrane proteins"/>
    <property type="match status" value="1"/>
</dbReference>
<comment type="caution">
    <text evidence="11">The sequence shown here is derived from an EMBL/GenBank/DDBJ whole genome shotgun (WGS) entry which is preliminary data.</text>
</comment>
<evidence type="ECO:0000256" key="9">
    <source>
        <dbReference type="SAM" id="Phobius"/>
    </source>
</evidence>
<feature type="transmembrane region" description="Helical" evidence="9">
    <location>
        <begin position="73"/>
        <end position="94"/>
    </location>
</feature>
<name>A0A3M6V7W5_POCDA</name>
<evidence type="ECO:0000256" key="7">
    <source>
        <dbReference type="ARBA" id="ARBA00023224"/>
    </source>
</evidence>
<evidence type="ECO:0000313" key="11">
    <source>
        <dbReference type="EMBL" id="RMX61308.1"/>
    </source>
</evidence>
<feature type="transmembrane region" description="Helical" evidence="9">
    <location>
        <begin position="237"/>
        <end position="256"/>
    </location>
</feature>
<dbReference type="InterPro" id="IPR017452">
    <property type="entry name" value="GPCR_Rhodpsn_7TM"/>
</dbReference>
<keyword evidence="5 9" id="KW-0472">Membrane</keyword>
<sequence>MLRYGESYFYYICDYQLPIAASILTFISYSVKTFSNQRAMMIKPSNSNFNVHPTFNSAKQSAQMEFHAIAPMYIAYGTIFLVSLFGNSFIIHIIRTDKSMKTAINYLISNQASVDILITFIYLMDTVRVNSYQGWWFGGNMGNFTCKLCHASFYFLPSFSLFLLVAIAVDRFYAVTRPFDRTPISRHVKKVILTLWIFSLILSALVFANGHLETKKESYLCHTHIPLKYFNGKELNVISLTLAVVIPMTLLAVLYTKICIKLWSRQAPGEGASQNQRQLQVIVTAKKVTRMMIAIVVLFVICWVPFYVIMALLHLGFVQNKAVRFSVWLSVSFSGINPYVYFAFSAYFRDGLKHLFGNIHIFPPRSERIELQQI</sequence>
<dbReference type="InterPro" id="IPR000276">
    <property type="entry name" value="GPCR_Rhodpsn"/>
</dbReference>
<keyword evidence="4 8" id="KW-0297">G-protein coupled receptor</keyword>
<evidence type="ECO:0000259" key="10">
    <source>
        <dbReference type="PROSITE" id="PS50262"/>
    </source>
</evidence>
<feature type="transmembrane region" description="Helical" evidence="9">
    <location>
        <begin position="151"/>
        <end position="170"/>
    </location>
</feature>
<proteinExistence type="inferred from homology"/>
<keyword evidence="12" id="KW-1185">Reference proteome</keyword>
<dbReference type="PROSITE" id="PS50262">
    <property type="entry name" value="G_PROTEIN_RECEP_F1_2"/>
    <property type="match status" value="1"/>
</dbReference>
<evidence type="ECO:0000256" key="4">
    <source>
        <dbReference type="ARBA" id="ARBA00023040"/>
    </source>
</evidence>
<keyword evidence="3 9" id="KW-1133">Transmembrane helix</keyword>
<keyword evidence="7 8" id="KW-0807">Transducer</keyword>
<gene>
    <name evidence="11" type="ORF">pdam_00023055</name>
</gene>
<feature type="transmembrane region" description="Helical" evidence="9">
    <location>
        <begin position="106"/>
        <end position="124"/>
    </location>
</feature>
<feature type="domain" description="G-protein coupled receptors family 1 profile" evidence="10">
    <location>
        <begin position="86"/>
        <end position="341"/>
    </location>
</feature>
<dbReference type="OrthoDB" id="8804420at2759"/>
<dbReference type="PANTHER" id="PTHR24243:SF208">
    <property type="entry name" value="PYROKININ-1 RECEPTOR"/>
    <property type="match status" value="1"/>
</dbReference>
<evidence type="ECO:0000256" key="3">
    <source>
        <dbReference type="ARBA" id="ARBA00022989"/>
    </source>
</evidence>
<evidence type="ECO:0000256" key="5">
    <source>
        <dbReference type="ARBA" id="ARBA00023136"/>
    </source>
</evidence>
<evidence type="ECO:0000256" key="2">
    <source>
        <dbReference type="ARBA" id="ARBA00022692"/>
    </source>
</evidence>
<evidence type="ECO:0000256" key="6">
    <source>
        <dbReference type="ARBA" id="ARBA00023170"/>
    </source>
</evidence>
<dbReference type="CDD" id="cd00637">
    <property type="entry name" value="7tm_classA_rhodopsin-like"/>
    <property type="match status" value="1"/>
</dbReference>
<feature type="transmembrane region" description="Helical" evidence="9">
    <location>
        <begin position="292"/>
        <end position="313"/>
    </location>
</feature>
<dbReference type="PRINTS" id="PR00237">
    <property type="entry name" value="GPCRRHODOPSN"/>
</dbReference>
<feature type="transmembrane region" description="Helical" evidence="9">
    <location>
        <begin position="191"/>
        <end position="210"/>
    </location>
</feature>
<dbReference type="PROSITE" id="PS00237">
    <property type="entry name" value="G_PROTEIN_RECEP_F1_1"/>
    <property type="match status" value="1"/>
</dbReference>
<dbReference type="PANTHER" id="PTHR24243">
    <property type="entry name" value="G-PROTEIN COUPLED RECEPTOR"/>
    <property type="match status" value="1"/>
</dbReference>
<feature type="transmembrane region" description="Helical" evidence="9">
    <location>
        <begin position="325"/>
        <end position="348"/>
    </location>
</feature>
<evidence type="ECO:0000313" key="12">
    <source>
        <dbReference type="Proteomes" id="UP000275408"/>
    </source>
</evidence>
<feature type="transmembrane region" description="Helical" evidence="9">
    <location>
        <begin position="12"/>
        <end position="31"/>
    </location>
</feature>
<dbReference type="GO" id="GO:0004930">
    <property type="term" value="F:G protein-coupled receptor activity"/>
    <property type="evidence" value="ECO:0007669"/>
    <property type="project" value="UniProtKB-KW"/>
</dbReference>
<dbReference type="Proteomes" id="UP000275408">
    <property type="component" value="Unassembled WGS sequence"/>
</dbReference>
<accession>A0A3M6V7W5</accession>
<keyword evidence="6 8" id="KW-0675">Receptor</keyword>
<keyword evidence="2 8" id="KW-0812">Transmembrane</keyword>
<reference evidence="11 12" key="1">
    <citation type="journal article" date="2018" name="Sci. Rep.">
        <title>Comparative analysis of the Pocillopora damicornis genome highlights role of immune system in coral evolution.</title>
        <authorList>
            <person name="Cunning R."/>
            <person name="Bay R.A."/>
            <person name="Gillette P."/>
            <person name="Baker A.C."/>
            <person name="Traylor-Knowles N."/>
        </authorList>
    </citation>
    <scope>NUCLEOTIDE SEQUENCE [LARGE SCALE GENOMIC DNA]</scope>
    <source>
        <strain evidence="11">RSMAS</strain>
        <tissue evidence="11">Whole animal</tissue>
    </source>
</reference>
<dbReference type="AlphaFoldDB" id="A0A3M6V7W5"/>
<organism evidence="11 12">
    <name type="scientific">Pocillopora damicornis</name>
    <name type="common">Cauliflower coral</name>
    <name type="synonym">Millepora damicornis</name>
    <dbReference type="NCBI Taxonomy" id="46731"/>
    <lineage>
        <taxon>Eukaryota</taxon>
        <taxon>Metazoa</taxon>
        <taxon>Cnidaria</taxon>
        <taxon>Anthozoa</taxon>
        <taxon>Hexacorallia</taxon>
        <taxon>Scleractinia</taxon>
        <taxon>Astrocoeniina</taxon>
        <taxon>Pocilloporidae</taxon>
        <taxon>Pocillopora</taxon>
    </lineage>
</organism>
<evidence type="ECO:0000256" key="1">
    <source>
        <dbReference type="ARBA" id="ARBA00004141"/>
    </source>
</evidence>